<dbReference type="RefSeq" id="XP_069225736.1">
    <property type="nucleotide sequence ID" value="XM_069377110.1"/>
</dbReference>
<name>A0AB34KCN8_9PEZI</name>
<dbReference type="GeneID" id="96009948"/>
<dbReference type="GO" id="GO:0016491">
    <property type="term" value="F:oxidoreductase activity"/>
    <property type="evidence" value="ECO:0007669"/>
    <property type="project" value="TreeGrafter"/>
</dbReference>
<comment type="caution">
    <text evidence="2">The sequence shown here is derived from an EMBL/GenBank/DDBJ whole genome shotgun (WGS) entry which is preliminary data.</text>
</comment>
<dbReference type="AlphaFoldDB" id="A0AB34KCN8"/>
<feature type="domain" description="3-hydroxyacyl-CoA dehydrogenase NAD binding" evidence="1">
    <location>
        <begin position="15"/>
        <end position="139"/>
    </location>
</feature>
<dbReference type="Pfam" id="PF02737">
    <property type="entry name" value="3HCDH_N"/>
    <property type="match status" value="1"/>
</dbReference>
<evidence type="ECO:0000259" key="1">
    <source>
        <dbReference type="Pfam" id="PF02737"/>
    </source>
</evidence>
<reference evidence="2 3" key="1">
    <citation type="journal article" date="2020" name="Microbiol. Resour. Announc.">
        <title>Draft Genome Sequence of a Cladosporium Species Isolated from the Mesophotic Ascidian Didemnum maculosum.</title>
        <authorList>
            <person name="Gioti A."/>
            <person name="Siaperas R."/>
            <person name="Nikolaivits E."/>
            <person name="Le Goff G."/>
            <person name="Ouazzani J."/>
            <person name="Kotoulas G."/>
            <person name="Topakas E."/>
        </authorList>
    </citation>
    <scope>NUCLEOTIDE SEQUENCE [LARGE SCALE GENOMIC DNA]</scope>
    <source>
        <strain evidence="2 3">TM138-S3</strain>
    </source>
</reference>
<proteinExistence type="predicted"/>
<dbReference type="InterPro" id="IPR036291">
    <property type="entry name" value="NAD(P)-bd_dom_sf"/>
</dbReference>
<dbReference type="EMBL" id="JAAQHG020000047">
    <property type="protein sequence ID" value="KAL1582629.1"/>
    <property type="molecule type" value="Genomic_DNA"/>
</dbReference>
<dbReference type="Proteomes" id="UP000803884">
    <property type="component" value="Unassembled WGS sequence"/>
</dbReference>
<dbReference type="SUPFAM" id="SSF51735">
    <property type="entry name" value="NAD(P)-binding Rossmann-fold domains"/>
    <property type="match status" value="1"/>
</dbReference>
<evidence type="ECO:0000313" key="2">
    <source>
        <dbReference type="EMBL" id="KAL1582629.1"/>
    </source>
</evidence>
<accession>A0AB34KCN8</accession>
<organism evidence="2 3">
    <name type="scientific">Cladosporium halotolerans</name>
    <dbReference type="NCBI Taxonomy" id="1052096"/>
    <lineage>
        <taxon>Eukaryota</taxon>
        <taxon>Fungi</taxon>
        <taxon>Dikarya</taxon>
        <taxon>Ascomycota</taxon>
        <taxon>Pezizomycotina</taxon>
        <taxon>Dothideomycetes</taxon>
        <taxon>Dothideomycetidae</taxon>
        <taxon>Cladosporiales</taxon>
        <taxon>Cladosporiaceae</taxon>
        <taxon>Cladosporium</taxon>
    </lineage>
</organism>
<dbReference type="InterPro" id="IPR006176">
    <property type="entry name" value="3-OHacyl-CoA_DH_NAD-bd"/>
</dbReference>
<gene>
    <name evidence="2" type="ORF">WHR41_08506</name>
</gene>
<dbReference type="Gene3D" id="3.40.50.720">
    <property type="entry name" value="NAD(P)-binding Rossmann-like Domain"/>
    <property type="match status" value="1"/>
</dbReference>
<dbReference type="GO" id="GO:0070403">
    <property type="term" value="F:NAD+ binding"/>
    <property type="evidence" value="ECO:0007669"/>
    <property type="project" value="InterPro"/>
</dbReference>
<keyword evidence="3" id="KW-1185">Reference proteome</keyword>
<evidence type="ECO:0000313" key="3">
    <source>
        <dbReference type="Proteomes" id="UP000803884"/>
    </source>
</evidence>
<dbReference type="GO" id="GO:0006631">
    <property type="term" value="P:fatty acid metabolic process"/>
    <property type="evidence" value="ECO:0007669"/>
    <property type="project" value="InterPro"/>
</dbReference>
<sequence length="143" mass="15647">MASWQPPDDYRNRPVTVLGGGVLGRRIAACWIAAGYDVVIRDPSEKSRNDAVAYVNSELGTFQALVENSRPGKVEATDDLACSVKHSWLVFEAVPEVLKLKEDTFAELERSAPSDCILASNSSSYKSSELVGKIKDETKSRVL</sequence>
<dbReference type="PANTHER" id="PTHR48075">
    <property type="entry name" value="3-HYDROXYACYL-COA DEHYDROGENASE FAMILY PROTEIN"/>
    <property type="match status" value="1"/>
</dbReference>
<protein>
    <recommendedName>
        <fullName evidence="1">3-hydroxyacyl-CoA dehydrogenase NAD binding domain-containing protein</fullName>
    </recommendedName>
</protein>
<dbReference type="PANTHER" id="PTHR48075:SF3">
    <property type="entry name" value="3-HYDROXYACYL-COA DEHYDROGENASE"/>
    <property type="match status" value="1"/>
</dbReference>